<dbReference type="Gene3D" id="1.10.287.950">
    <property type="entry name" value="Methyl-accepting chemotaxis protein"/>
    <property type="match status" value="1"/>
</dbReference>
<dbReference type="PANTHER" id="PTHR32089:SF119">
    <property type="entry name" value="METHYL-ACCEPTING CHEMOTAXIS PROTEIN CTPL"/>
    <property type="match status" value="1"/>
</dbReference>
<accession>A0A9J6RNX8</accession>
<dbReference type="InterPro" id="IPR004090">
    <property type="entry name" value="Chemotax_Me-accpt_rcpt"/>
</dbReference>
<dbReference type="RefSeq" id="WP_258332175.1">
    <property type="nucleotide sequence ID" value="NZ_JAPTGG010000010.1"/>
</dbReference>
<evidence type="ECO:0000256" key="1">
    <source>
        <dbReference type="ARBA" id="ARBA00004141"/>
    </source>
</evidence>
<evidence type="ECO:0000256" key="9">
    <source>
        <dbReference type="SAM" id="Phobius"/>
    </source>
</evidence>
<dbReference type="GO" id="GO:0004888">
    <property type="term" value="F:transmembrane signaling receptor activity"/>
    <property type="evidence" value="ECO:0007669"/>
    <property type="project" value="InterPro"/>
</dbReference>
<evidence type="ECO:0000256" key="6">
    <source>
        <dbReference type="ARBA" id="ARBA00029447"/>
    </source>
</evidence>
<dbReference type="PANTHER" id="PTHR32089">
    <property type="entry name" value="METHYL-ACCEPTING CHEMOTAXIS PROTEIN MCPB"/>
    <property type="match status" value="1"/>
</dbReference>
<evidence type="ECO:0000313" key="12">
    <source>
        <dbReference type="Proteomes" id="UP001069090"/>
    </source>
</evidence>
<evidence type="ECO:0000256" key="3">
    <source>
        <dbReference type="ARBA" id="ARBA00022989"/>
    </source>
</evidence>
<keyword evidence="5 7" id="KW-0807">Transducer</keyword>
<evidence type="ECO:0000256" key="5">
    <source>
        <dbReference type="ARBA" id="ARBA00023224"/>
    </source>
</evidence>
<reference evidence="11 12" key="1">
    <citation type="submission" date="2022-12" db="EMBL/GenBank/DDBJ databases">
        <title>Dasania phycosphaerae sp. nov., isolated from particulate material of the south coast of Korea.</title>
        <authorList>
            <person name="Jiang Y."/>
        </authorList>
    </citation>
    <scope>NUCLEOTIDE SEQUENCE [LARGE SCALE GENOMIC DNA]</scope>
    <source>
        <strain evidence="11 12">GY-19</strain>
    </source>
</reference>
<keyword evidence="12" id="KW-1185">Reference proteome</keyword>
<evidence type="ECO:0000313" key="11">
    <source>
        <dbReference type="EMBL" id="MCZ0866017.1"/>
    </source>
</evidence>
<organism evidence="11 12">
    <name type="scientific">Dasania phycosphaerae</name>
    <dbReference type="NCBI Taxonomy" id="2950436"/>
    <lineage>
        <taxon>Bacteria</taxon>
        <taxon>Pseudomonadati</taxon>
        <taxon>Pseudomonadota</taxon>
        <taxon>Gammaproteobacteria</taxon>
        <taxon>Cellvibrionales</taxon>
        <taxon>Spongiibacteraceae</taxon>
        <taxon>Dasania</taxon>
    </lineage>
</organism>
<evidence type="ECO:0000256" key="7">
    <source>
        <dbReference type="PROSITE-ProRule" id="PRU00284"/>
    </source>
</evidence>
<dbReference type="GO" id="GO:0016020">
    <property type="term" value="C:membrane"/>
    <property type="evidence" value="ECO:0007669"/>
    <property type="project" value="UniProtKB-SubCell"/>
</dbReference>
<dbReference type="PRINTS" id="PR00260">
    <property type="entry name" value="CHEMTRNSDUCR"/>
</dbReference>
<evidence type="ECO:0000256" key="4">
    <source>
        <dbReference type="ARBA" id="ARBA00023136"/>
    </source>
</evidence>
<dbReference type="PROSITE" id="PS50111">
    <property type="entry name" value="CHEMOTAXIS_TRANSDUC_2"/>
    <property type="match status" value="1"/>
</dbReference>
<evidence type="ECO:0000256" key="2">
    <source>
        <dbReference type="ARBA" id="ARBA00022692"/>
    </source>
</evidence>
<name>A0A9J6RNX8_9GAMM</name>
<dbReference type="CDD" id="cd11386">
    <property type="entry name" value="MCP_signal"/>
    <property type="match status" value="1"/>
</dbReference>
<dbReference type="SMART" id="SM00283">
    <property type="entry name" value="MA"/>
    <property type="match status" value="1"/>
</dbReference>
<comment type="similarity">
    <text evidence="6">Belongs to the methyl-accepting chemotaxis (MCP) protein family.</text>
</comment>
<keyword evidence="2 9" id="KW-0812">Transmembrane</keyword>
<comment type="caution">
    <text evidence="11">The sequence shown here is derived from an EMBL/GenBank/DDBJ whole genome shotgun (WGS) entry which is preliminary data.</text>
</comment>
<evidence type="ECO:0000256" key="8">
    <source>
        <dbReference type="SAM" id="Coils"/>
    </source>
</evidence>
<keyword evidence="8" id="KW-0175">Coiled coil</keyword>
<keyword evidence="3 9" id="KW-1133">Transmembrane helix</keyword>
<dbReference type="AlphaFoldDB" id="A0A9J6RNX8"/>
<evidence type="ECO:0000259" key="10">
    <source>
        <dbReference type="PROSITE" id="PS50111"/>
    </source>
</evidence>
<sequence>MKIRHINFLLVGALILLTISLAITVVWGLQQLSLTATATERYYQLSSKVNKDIFTAIEGYLLSGDSLQLSQAESLVDSLIQHDLPALNKNLRAELLPIARQLQQRLSTDLRAVGKLSGNEAVILEQAESSMLATLSSLADYAAQAQADTDRAEYLELLGRLSRDVAGLSYYRVKLFNLESGLADNISSQLKRLLDLQQQLSLLPSLAIYVEDSSDEMEALLWGDDDNAQPAEEQGDLLKQELHSLLKRYPQELQRSQKLLTAAQQARDSVKQQLAVLQQQLATLETMVLTQRNSIERQVHTVMLLVSVAMIVLALLVFIFQHWLAGLMSAVNKDIAALAQGDFRPRKINSSRIKELAGLLRSYQLLQQTLNSLVGDISERSHEIQQASQKVTASAGAICQFSAEQRQQTQQAEVLVSEVAKSVQHVAEQTVSISAVTQQASDIVLDGQQKITLSLQHIEALHLGLKQSDQALTALQAHSQSINGFVEVIQSIAEQTNLLALNAAIEAARAGEQGRGFSVVADEVRNLAGKTNEATHEIQRLIAQVSQSTVDLSEVMQRQLTGSEDTAKISQDAGQAYQSLMAKVEDINGLMASIVVQAEQQAQAVSDVSRGIELVAEKSQVASHKSEQALNVSEDLLGISNAFVQLTQSYKV</sequence>
<feature type="transmembrane region" description="Helical" evidence="9">
    <location>
        <begin position="299"/>
        <end position="320"/>
    </location>
</feature>
<dbReference type="Pfam" id="PF00015">
    <property type="entry name" value="MCPsignal"/>
    <property type="match status" value="1"/>
</dbReference>
<dbReference type="Proteomes" id="UP001069090">
    <property type="component" value="Unassembled WGS sequence"/>
</dbReference>
<comment type="subcellular location">
    <subcellularLocation>
        <location evidence="1">Membrane</location>
        <topology evidence="1">Multi-pass membrane protein</topology>
    </subcellularLocation>
</comment>
<dbReference type="GO" id="GO:0007165">
    <property type="term" value="P:signal transduction"/>
    <property type="evidence" value="ECO:0007669"/>
    <property type="project" value="UniProtKB-KW"/>
</dbReference>
<feature type="coiled-coil region" evidence="8">
    <location>
        <begin position="253"/>
        <end position="287"/>
    </location>
</feature>
<gene>
    <name evidence="11" type="ORF">O0V09_12460</name>
</gene>
<dbReference type="EMBL" id="JAPTGG010000010">
    <property type="protein sequence ID" value="MCZ0866017.1"/>
    <property type="molecule type" value="Genomic_DNA"/>
</dbReference>
<protein>
    <submittedName>
        <fullName evidence="11">Methyl-accepting chemotaxis protein</fullName>
    </submittedName>
</protein>
<dbReference type="InterPro" id="IPR004089">
    <property type="entry name" value="MCPsignal_dom"/>
</dbReference>
<feature type="domain" description="Methyl-accepting transducer" evidence="10">
    <location>
        <begin position="380"/>
        <end position="616"/>
    </location>
</feature>
<keyword evidence="4 9" id="KW-0472">Membrane</keyword>
<dbReference type="GO" id="GO:0006935">
    <property type="term" value="P:chemotaxis"/>
    <property type="evidence" value="ECO:0007669"/>
    <property type="project" value="InterPro"/>
</dbReference>
<proteinExistence type="inferred from homology"/>
<dbReference type="SUPFAM" id="SSF58104">
    <property type="entry name" value="Methyl-accepting chemotaxis protein (MCP) signaling domain"/>
    <property type="match status" value="1"/>
</dbReference>